<dbReference type="SMART" id="SM00456">
    <property type="entry name" value="WW"/>
    <property type="match status" value="1"/>
</dbReference>
<keyword evidence="5" id="KW-0175">Coiled coil</keyword>
<dbReference type="AlphaFoldDB" id="A0A4Y2PYX5"/>
<evidence type="ECO:0000259" key="7">
    <source>
        <dbReference type="PROSITE" id="PS50020"/>
    </source>
</evidence>
<feature type="coiled-coil region" evidence="5">
    <location>
        <begin position="103"/>
        <end position="135"/>
    </location>
</feature>
<sequence>MATSVNMQSLGPLPKGWEQATTLEGEVYFINHIERTTSWLDPRIPAHLQNPPTVATPTQQSNSLQSQTQAQVQATNNANLLRELPAQSIKLPPSMAAAVSIQQRQQNLRVQSLEMEREQLRLRQQEIMRQELMLRQTLGEKLTLAPSPTGSTPDLPPVSTSLDSFLEGGTDFHSRQESADSGLGLGPNYSLPHTPEDFLNNLDDMEDRQSNDLGLDLQTNLDLGDDNMDTDDLVPSLQEELNADILSDVEALLAANKDSVLTWL</sequence>
<dbReference type="PROSITE" id="PS01159">
    <property type="entry name" value="WW_DOMAIN_1"/>
    <property type="match status" value="1"/>
</dbReference>
<evidence type="ECO:0000313" key="9">
    <source>
        <dbReference type="Proteomes" id="UP000499080"/>
    </source>
</evidence>
<dbReference type="GO" id="GO:0045944">
    <property type="term" value="P:positive regulation of transcription by RNA polymerase II"/>
    <property type="evidence" value="ECO:0007669"/>
    <property type="project" value="TreeGrafter"/>
</dbReference>
<dbReference type="InterPro" id="IPR036020">
    <property type="entry name" value="WW_dom_sf"/>
</dbReference>
<name>A0A4Y2PYX5_ARAVE</name>
<feature type="domain" description="WW" evidence="7">
    <location>
        <begin position="11"/>
        <end position="44"/>
    </location>
</feature>
<dbReference type="EMBL" id="BGPR01012491">
    <property type="protein sequence ID" value="GBN56292.1"/>
    <property type="molecule type" value="Genomic_DNA"/>
</dbReference>
<accession>A0A4Y2PYX5</accession>
<evidence type="ECO:0000256" key="6">
    <source>
        <dbReference type="SAM" id="MobiDB-lite"/>
    </source>
</evidence>
<keyword evidence="9" id="KW-1185">Reference proteome</keyword>
<dbReference type="OrthoDB" id="2020426at2759"/>
<dbReference type="GO" id="GO:0035329">
    <property type="term" value="P:hippo signaling"/>
    <property type="evidence" value="ECO:0007669"/>
    <property type="project" value="TreeGrafter"/>
</dbReference>
<dbReference type="PANTHER" id="PTHR17616">
    <property type="entry name" value="YES-ASSOCIATED PROTEIN YAP1 FAMILY MEMBER"/>
    <property type="match status" value="1"/>
</dbReference>
<dbReference type="GO" id="GO:0003713">
    <property type="term" value="F:transcription coactivator activity"/>
    <property type="evidence" value="ECO:0007669"/>
    <property type="project" value="TreeGrafter"/>
</dbReference>
<keyword evidence="3" id="KW-0963">Cytoplasm</keyword>
<evidence type="ECO:0000256" key="2">
    <source>
        <dbReference type="ARBA" id="ARBA00004496"/>
    </source>
</evidence>
<dbReference type="CDD" id="cd00201">
    <property type="entry name" value="WW"/>
    <property type="match status" value="1"/>
</dbReference>
<dbReference type="SUPFAM" id="SSF51045">
    <property type="entry name" value="WW domain"/>
    <property type="match status" value="1"/>
</dbReference>
<comment type="subcellular location">
    <subcellularLocation>
        <location evidence="2">Cytoplasm</location>
    </subcellularLocation>
    <subcellularLocation>
        <location evidence="1">Nucleus</location>
    </subcellularLocation>
</comment>
<comment type="caution">
    <text evidence="8">The sequence shown here is derived from an EMBL/GenBank/DDBJ whole genome shotgun (WGS) entry which is preliminary data.</text>
</comment>
<dbReference type="Proteomes" id="UP000499080">
    <property type="component" value="Unassembled WGS sequence"/>
</dbReference>
<dbReference type="GO" id="GO:0005634">
    <property type="term" value="C:nucleus"/>
    <property type="evidence" value="ECO:0007669"/>
    <property type="project" value="UniProtKB-SubCell"/>
</dbReference>
<feature type="region of interest" description="Disordered" evidence="6">
    <location>
        <begin position="167"/>
        <end position="192"/>
    </location>
</feature>
<dbReference type="GO" id="GO:0005737">
    <property type="term" value="C:cytoplasm"/>
    <property type="evidence" value="ECO:0007669"/>
    <property type="project" value="UniProtKB-SubCell"/>
</dbReference>
<dbReference type="Pfam" id="PF00397">
    <property type="entry name" value="WW"/>
    <property type="match status" value="1"/>
</dbReference>
<feature type="compositionally biased region" description="Low complexity" evidence="6">
    <location>
        <begin position="56"/>
        <end position="69"/>
    </location>
</feature>
<protein>
    <submittedName>
        <fullName evidence="8">Transcriptional coactivator YAP1</fullName>
    </submittedName>
</protein>
<dbReference type="Gene3D" id="2.20.70.10">
    <property type="match status" value="1"/>
</dbReference>
<dbReference type="FunFam" id="2.20.70.10:FF:000019">
    <property type="entry name" value="Putative transcriptional coactivator YAP1"/>
    <property type="match status" value="1"/>
</dbReference>
<dbReference type="PROSITE" id="PS50020">
    <property type="entry name" value="WW_DOMAIN_2"/>
    <property type="match status" value="1"/>
</dbReference>
<evidence type="ECO:0000256" key="5">
    <source>
        <dbReference type="SAM" id="Coils"/>
    </source>
</evidence>
<evidence type="ECO:0000256" key="1">
    <source>
        <dbReference type="ARBA" id="ARBA00004123"/>
    </source>
</evidence>
<proteinExistence type="predicted"/>
<gene>
    <name evidence="8" type="primary">Yap1_1</name>
    <name evidence="8" type="ORF">AVEN_235069_1</name>
</gene>
<reference evidence="8 9" key="1">
    <citation type="journal article" date="2019" name="Sci. Rep.">
        <title>Orb-weaving spider Araneus ventricosus genome elucidates the spidroin gene catalogue.</title>
        <authorList>
            <person name="Kono N."/>
            <person name="Nakamura H."/>
            <person name="Ohtoshi R."/>
            <person name="Moran D.A.P."/>
            <person name="Shinohara A."/>
            <person name="Yoshida Y."/>
            <person name="Fujiwara M."/>
            <person name="Mori M."/>
            <person name="Tomita M."/>
            <person name="Arakawa K."/>
        </authorList>
    </citation>
    <scope>NUCLEOTIDE SEQUENCE [LARGE SCALE GENOMIC DNA]</scope>
</reference>
<evidence type="ECO:0000256" key="3">
    <source>
        <dbReference type="ARBA" id="ARBA00022490"/>
    </source>
</evidence>
<keyword evidence="4" id="KW-0539">Nucleus</keyword>
<dbReference type="InterPro" id="IPR051583">
    <property type="entry name" value="YAP1"/>
</dbReference>
<dbReference type="InterPro" id="IPR001202">
    <property type="entry name" value="WW_dom"/>
</dbReference>
<evidence type="ECO:0000256" key="4">
    <source>
        <dbReference type="ARBA" id="ARBA00023242"/>
    </source>
</evidence>
<feature type="region of interest" description="Disordered" evidence="6">
    <location>
        <begin position="45"/>
        <end position="69"/>
    </location>
</feature>
<evidence type="ECO:0000313" key="8">
    <source>
        <dbReference type="EMBL" id="GBN56292.1"/>
    </source>
</evidence>
<organism evidence="8 9">
    <name type="scientific">Araneus ventricosus</name>
    <name type="common">Orbweaver spider</name>
    <name type="synonym">Epeira ventricosa</name>
    <dbReference type="NCBI Taxonomy" id="182803"/>
    <lineage>
        <taxon>Eukaryota</taxon>
        <taxon>Metazoa</taxon>
        <taxon>Ecdysozoa</taxon>
        <taxon>Arthropoda</taxon>
        <taxon>Chelicerata</taxon>
        <taxon>Arachnida</taxon>
        <taxon>Araneae</taxon>
        <taxon>Araneomorphae</taxon>
        <taxon>Entelegynae</taxon>
        <taxon>Araneoidea</taxon>
        <taxon>Araneidae</taxon>
        <taxon>Araneus</taxon>
    </lineage>
</organism>
<dbReference type="PANTHER" id="PTHR17616:SF8">
    <property type="entry name" value="TRANSCRIPTIONAL COACTIVATOR YORKIE"/>
    <property type="match status" value="1"/>
</dbReference>